<name>A0A0R0GAG0_SOYBN</name>
<dbReference type="Gene3D" id="3.40.50.300">
    <property type="entry name" value="P-loop containing nucleotide triphosphate hydrolases"/>
    <property type="match status" value="2"/>
</dbReference>
<feature type="transmembrane region" description="Helical" evidence="2">
    <location>
        <begin position="276"/>
        <end position="295"/>
    </location>
</feature>
<dbReference type="InterPro" id="IPR027417">
    <property type="entry name" value="P-loop_NTPase"/>
</dbReference>
<keyword evidence="1" id="KW-0378">Hydrolase</keyword>
<keyword evidence="6" id="KW-1185">Reference proteome</keyword>
<dbReference type="PANTHER" id="PTHR10492">
    <property type="match status" value="1"/>
</dbReference>
<dbReference type="GO" id="GO:0000723">
    <property type="term" value="P:telomere maintenance"/>
    <property type="evidence" value="ECO:0007669"/>
    <property type="project" value="InterPro"/>
</dbReference>
<dbReference type="SMR" id="A0A0R0GAG0"/>
<reference evidence="4 5" key="1">
    <citation type="journal article" date="2010" name="Nature">
        <title>Genome sequence of the palaeopolyploid soybean.</title>
        <authorList>
            <person name="Schmutz J."/>
            <person name="Cannon S.B."/>
            <person name="Schlueter J."/>
            <person name="Ma J."/>
            <person name="Mitros T."/>
            <person name="Nelson W."/>
            <person name="Hyten D.L."/>
            <person name="Song Q."/>
            <person name="Thelen J.J."/>
            <person name="Cheng J."/>
            <person name="Xu D."/>
            <person name="Hellsten U."/>
            <person name="May G.D."/>
            <person name="Yu Y."/>
            <person name="Sakurai T."/>
            <person name="Umezawa T."/>
            <person name="Bhattacharyya M.K."/>
            <person name="Sandhu D."/>
            <person name="Valliyodan B."/>
            <person name="Lindquist E."/>
            <person name="Peto M."/>
            <person name="Grant D."/>
            <person name="Shu S."/>
            <person name="Goodstein D."/>
            <person name="Barry K."/>
            <person name="Futrell-Griggs M."/>
            <person name="Abernathy B."/>
            <person name="Du J."/>
            <person name="Tian Z."/>
            <person name="Zhu L."/>
            <person name="Gill N."/>
            <person name="Joshi T."/>
            <person name="Libault M."/>
            <person name="Sethuraman A."/>
            <person name="Zhang X.-C."/>
            <person name="Shinozaki K."/>
            <person name="Nguyen H.T."/>
            <person name="Wing R.A."/>
            <person name="Cregan P."/>
            <person name="Specht J."/>
            <person name="Grimwood J."/>
            <person name="Rokhsar D."/>
            <person name="Stacey G."/>
            <person name="Shoemaker R.C."/>
            <person name="Jackson S.A."/>
        </authorList>
    </citation>
    <scope>NUCLEOTIDE SEQUENCE</scope>
    <source>
        <strain evidence="5">cv. Williams 82</strain>
        <tissue evidence="4">Callus</tissue>
    </source>
</reference>
<dbReference type="SUPFAM" id="SSF52540">
    <property type="entry name" value="P-loop containing nucleoside triphosphate hydrolases"/>
    <property type="match status" value="2"/>
</dbReference>
<dbReference type="PANTHER" id="PTHR10492:SF78">
    <property type="entry name" value="ATP-DEPENDENT DNA HELICASE"/>
    <property type="match status" value="1"/>
</dbReference>
<keyword evidence="1" id="KW-0547">Nucleotide-binding</keyword>
<protein>
    <recommendedName>
        <fullName evidence="1">ATP-dependent DNA helicase</fullName>
        <ecNumber evidence="1">5.6.2.3</ecNumber>
    </recommendedName>
</protein>
<proteinExistence type="inferred from homology"/>
<evidence type="ECO:0000313" key="5">
    <source>
        <dbReference type="EnsemblPlants" id="KRH12611"/>
    </source>
</evidence>
<dbReference type="InterPro" id="IPR010285">
    <property type="entry name" value="DNA_helicase_pif1-like_DEAD"/>
</dbReference>
<feature type="domain" description="DNA helicase Pif1-like DEAD-box helicase" evidence="3">
    <location>
        <begin position="235"/>
        <end position="436"/>
    </location>
</feature>
<dbReference type="GO" id="GO:0006310">
    <property type="term" value="P:DNA recombination"/>
    <property type="evidence" value="ECO:0007669"/>
    <property type="project" value="UniProtKB-KW"/>
</dbReference>
<dbReference type="EC" id="5.6.2.3" evidence="1"/>
<dbReference type="AlphaFoldDB" id="A0A0R0GAG0"/>
<dbReference type="EMBL" id="CM000848">
    <property type="protein sequence ID" value="KRH12611.1"/>
    <property type="molecule type" value="Genomic_DNA"/>
</dbReference>
<comment type="similarity">
    <text evidence="1">Belongs to the helicase family.</text>
</comment>
<evidence type="ECO:0000256" key="2">
    <source>
        <dbReference type="SAM" id="Phobius"/>
    </source>
</evidence>
<dbReference type="GO" id="GO:0043139">
    <property type="term" value="F:5'-3' DNA helicase activity"/>
    <property type="evidence" value="ECO:0007669"/>
    <property type="project" value="UniProtKB-EC"/>
</dbReference>
<evidence type="ECO:0000313" key="4">
    <source>
        <dbReference type="EMBL" id="KRH12611.1"/>
    </source>
</evidence>
<dbReference type="InParanoid" id="A0A0R0GAG0"/>
<evidence type="ECO:0000313" key="6">
    <source>
        <dbReference type="Proteomes" id="UP000008827"/>
    </source>
</evidence>
<dbReference type="EnsemblPlants" id="KRH12611">
    <property type="protein sequence ID" value="KRH12611"/>
    <property type="gene ID" value="GLYMA_15G182200"/>
</dbReference>
<sequence>MKEGKRDNGETISKNEVIIDNIYIVPYNPKLLRKYQAHINIEWCNQSTSIKYLFKYVNKGYNRVIALIVHDENDASLHKLRKKGYTIGRLIWVAPTAGELFYLRMMLTICKGPISFEDIRIVANVQYPTYREACFAMGFLQDNKEFVEAIKEAKDWGTTHYLIKLFVLMLLTGTMSKPKEVWQQTWHWLADDIGYHLRKSIGNADNSLILSELNFNTDELKSEFQQLFTKMTGHASIFNKIIQAINKKQGGMFFLYGYGGTGKAFIWKTLASSLRAYNKIVIMVAFSSITFLLLLGGRTAYSKFKIIAPIFEDSTCNIHQGSQLAELLNQTSLIIWDEAPMTHKFCFEALDKSLRDIIKDKSSSNKIFGGKVIVLGGDFWQILLVIPRGSRSDIVHATINSSYLWGYCQVLTLTKNMRLQSNIQAANEEETATFAYLPNHSIKLKIGSPIMLLRNLDQTQGLCNDTRLIVTRLANHVIATEIISGKNIGQNVYIPRMSMSLSQSPWPFKLLRRQFPIMLSYAMTINKSQGQSLSTVGLYLPKPVFSYGQLYVALSRVKSKKGLKVLIHDKHQKKLASTTNVIFKEVFKYLTR</sequence>
<reference evidence="5" key="2">
    <citation type="submission" date="2018-02" db="UniProtKB">
        <authorList>
            <consortium name="EnsemblPlants"/>
        </authorList>
    </citation>
    <scope>IDENTIFICATION</scope>
    <source>
        <strain evidence="5">Williams 82</strain>
    </source>
</reference>
<dbReference type="FunFam" id="3.40.50.300:FF:002884">
    <property type="entry name" value="ATP-dependent DNA helicase"/>
    <property type="match status" value="1"/>
</dbReference>
<keyword evidence="1" id="KW-0233">DNA recombination</keyword>
<keyword evidence="1" id="KW-0067">ATP-binding</keyword>
<evidence type="ECO:0000256" key="1">
    <source>
        <dbReference type="RuleBase" id="RU363044"/>
    </source>
</evidence>
<accession>A0A0R0GAG0</accession>
<organism evidence="4">
    <name type="scientific">Glycine max</name>
    <name type="common">Soybean</name>
    <name type="synonym">Glycine hispida</name>
    <dbReference type="NCBI Taxonomy" id="3847"/>
    <lineage>
        <taxon>Eukaryota</taxon>
        <taxon>Viridiplantae</taxon>
        <taxon>Streptophyta</taxon>
        <taxon>Embryophyta</taxon>
        <taxon>Tracheophyta</taxon>
        <taxon>Spermatophyta</taxon>
        <taxon>Magnoliopsida</taxon>
        <taxon>eudicotyledons</taxon>
        <taxon>Gunneridae</taxon>
        <taxon>Pentapetalae</taxon>
        <taxon>rosids</taxon>
        <taxon>fabids</taxon>
        <taxon>Fabales</taxon>
        <taxon>Fabaceae</taxon>
        <taxon>Papilionoideae</taxon>
        <taxon>50 kb inversion clade</taxon>
        <taxon>NPAAA clade</taxon>
        <taxon>indigoferoid/millettioid clade</taxon>
        <taxon>Phaseoleae</taxon>
        <taxon>Glycine</taxon>
        <taxon>Glycine subgen. Soja</taxon>
    </lineage>
</organism>
<feature type="transmembrane region" description="Helical" evidence="2">
    <location>
        <begin position="253"/>
        <end position="270"/>
    </location>
</feature>
<dbReference type="Proteomes" id="UP000008827">
    <property type="component" value="Chromosome 15"/>
</dbReference>
<keyword evidence="1" id="KW-0347">Helicase</keyword>
<keyword evidence="2" id="KW-1133">Transmembrane helix</keyword>
<keyword evidence="2" id="KW-0812">Transmembrane</keyword>
<gene>
    <name evidence="4" type="ORF">GLYMA_15G182200</name>
</gene>
<keyword evidence="1" id="KW-0227">DNA damage</keyword>
<reference evidence="4" key="3">
    <citation type="submission" date="2018-07" db="EMBL/GenBank/DDBJ databases">
        <title>WGS assembly of Glycine max.</title>
        <authorList>
            <person name="Schmutz J."/>
            <person name="Cannon S."/>
            <person name="Schlueter J."/>
            <person name="Ma J."/>
            <person name="Mitros T."/>
            <person name="Nelson W."/>
            <person name="Hyten D."/>
            <person name="Song Q."/>
            <person name="Thelen J."/>
            <person name="Cheng J."/>
            <person name="Xu D."/>
            <person name="Hellsten U."/>
            <person name="May G."/>
            <person name="Yu Y."/>
            <person name="Sakurai T."/>
            <person name="Umezawa T."/>
            <person name="Bhattacharyya M."/>
            <person name="Sandhu D."/>
            <person name="Valliyodan B."/>
            <person name="Lindquist E."/>
            <person name="Peto M."/>
            <person name="Grant D."/>
            <person name="Shu S."/>
            <person name="Goodstein D."/>
            <person name="Barry K."/>
            <person name="Futrell-Griggs M."/>
            <person name="Abernathy B."/>
            <person name="Du J."/>
            <person name="Tian Z."/>
            <person name="Zhu L."/>
            <person name="Gill N."/>
            <person name="Joshi T."/>
            <person name="Libault M."/>
            <person name="Sethuraman A."/>
            <person name="Zhang X."/>
            <person name="Shinozaki K."/>
            <person name="Nguyen H."/>
            <person name="Wing R."/>
            <person name="Cregan P."/>
            <person name="Specht J."/>
            <person name="Grimwood J."/>
            <person name="Rokhsar D."/>
            <person name="Stacey G."/>
            <person name="Shoemaker R."/>
            <person name="Jackson S."/>
        </authorList>
    </citation>
    <scope>NUCLEOTIDE SEQUENCE</scope>
    <source>
        <tissue evidence="4">Callus</tissue>
    </source>
</reference>
<dbReference type="GO" id="GO:0006281">
    <property type="term" value="P:DNA repair"/>
    <property type="evidence" value="ECO:0007669"/>
    <property type="project" value="UniProtKB-KW"/>
</dbReference>
<dbReference type="Gramene" id="KRH12611">
    <property type="protein sequence ID" value="KRH12611"/>
    <property type="gene ID" value="GLYMA_15G182200"/>
</dbReference>
<dbReference type="CDD" id="cd18809">
    <property type="entry name" value="SF1_C_RecD"/>
    <property type="match status" value="1"/>
</dbReference>
<dbReference type="GO" id="GO:0016787">
    <property type="term" value="F:hydrolase activity"/>
    <property type="evidence" value="ECO:0007669"/>
    <property type="project" value="UniProtKB-KW"/>
</dbReference>
<keyword evidence="1" id="KW-0234">DNA repair</keyword>
<evidence type="ECO:0000259" key="3">
    <source>
        <dbReference type="Pfam" id="PF05970"/>
    </source>
</evidence>
<dbReference type="Pfam" id="PF05970">
    <property type="entry name" value="PIF1"/>
    <property type="match status" value="1"/>
</dbReference>
<comment type="cofactor">
    <cofactor evidence="1">
        <name>Mg(2+)</name>
        <dbReference type="ChEBI" id="CHEBI:18420"/>
    </cofactor>
</comment>
<dbReference type="OMA" id="FNISERH"/>
<keyword evidence="2" id="KW-0472">Membrane</keyword>
<comment type="catalytic activity">
    <reaction evidence="1">
        <text>ATP + H2O = ADP + phosphate + H(+)</text>
        <dbReference type="Rhea" id="RHEA:13065"/>
        <dbReference type="ChEBI" id="CHEBI:15377"/>
        <dbReference type="ChEBI" id="CHEBI:15378"/>
        <dbReference type="ChEBI" id="CHEBI:30616"/>
        <dbReference type="ChEBI" id="CHEBI:43474"/>
        <dbReference type="ChEBI" id="CHEBI:456216"/>
        <dbReference type="EC" id="5.6.2.3"/>
    </reaction>
</comment>
<dbReference type="GO" id="GO:0005524">
    <property type="term" value="F:ATP binding"/>
    <property type="evidence" value="ECO:0007669"/>
    <property type="project" value="UniProtKB-KW"/>
</dbReference>